<protein>
    <submittedName>
        <fullName evidence="1">Uncharacterized protein</fullName>
    </submittedName>
</protein>
<dbReference type="RefSeq" id="WP_081159202.1">
    <property type="nucleotide sequence ID" value="NZ_LWBP01000001.1"/>
</dbReference>
<evidence type="ECO:0000313" key="1">
    <source>
        <dbReference type="EMBL" id="OQP68581.1"/>
    </source>
</evidence>
<keyword evidence="2" id="KW-1185">Reference proteome</keyword>
<dbReference type="OrthoDB" id="1233889at2"/>
<proteinExistence type="predicted"/>
<name>A0A1V9GD23_9BACT</name>
<gene>
    <name evidence="1" type="ORF">A4R26_01925</name>
</gene>
<dbReference type="AlphaFoldDB" id="A0A1V9GD23"/>
<comment type="caution">
    <text evidence="1">The sequence shown here is derived from an EMBL/GenBank/DDBJ whole genome shotgun (WGS) entry which is preliminary data.</text>
</comment>
<dbReference type="Proteomes" id="UP000192276">
    <property type="component" value="Unassembled WGS sequence"/>
</dbReference>
<dbReference type="EMBL" id="LWBP01000001">
    <property type="protein sequence ID" value="OQP68581.1"/>
    <property type="molecule type" value="Genomic_DNA"/>
</dbReference>
<reference evidence="2" key="1">
    <citation type="submission" date="2016-04" db="EMBL/GenBank/DDBJ databases">
        <authorList>
            <person name="Chen L."/>
            <person name="Zhuang W."/>
            <person name="Wang G."/>
        </authorList>
    </citation>
    <scope>NUCLEOTIDE SEQUENCE [LARGE SCALE GENOMIC DNA]</scope>
    <source>
        <strain evidence="2">208</strain>
    </source>
</reference>
<organism evidence="1 2">
    <name type="scientific">Niastella populi</name>
    <dbReference type="NCBI Taxonomy" id="550983"/>
    <lineage>
        <taxon>Bacteria</taxon>
        <taxon>Pseudomonadati</taxon>
        <taxon>Bacteroidota</taxon>
        <taxon>Chitinophagia</taxon>
        <taxon>Chitinophagales</taxon>
        <taxon>Chitinophagaceae</taxon>
        <taxon>Niastella</taxon>
    </lineage>
</organism>
<evidence type="ECO:0000313" key="2">
    <source>
        <dbReference type="Proteomes" id="UP000192276"/>
    </source>
</evidence>
<sequence>MALLSLFKKTQEEAIPSSFVSDTNLELEDFSFYYLYGITNNPNRTSGDVQAFNNLYQMVIGRVGGVCIANSFHPYFTINRKGLTVWTDSFIKMAVNKNKEEMFRNIKEERAVYTMGASSAFREMHMWPDSRLSYEENPAFSKYVPFIIPFLALRSEQSTNWDTAIQTSKITNGYATEYLEEVTNAIRFFMPAPAFVLGFDEFDGTNPSGLIDKFIISKPMLGIK</sequence>
<accession>A0A1V9GD23</accession>